<feature type="repeat" description="ANK" evidence="7">
    <location>
        <begin position="520"/>
        <end position="552"/>
    </location>
</feature>
<dbReference type="SUPFAM" id="SSF48403">
    <property type="entry name" value="Ankyrin repeat"/>
    <property type="match status" value="3"/>
</dbReference>
<protein>
    <recommendedName>
        <fullName evidence="9">ZU5 domain-containing protein</fullName>
    </recommendedName>
</protein>
<dbReference type="Gene3D" id="2.60.220.30">
    <property type="match status" value="2"/>
</dbReference>
<dbReference type="Pfam" id="PF00023">
    <property type="entry name" value="Ank"/>
    <property type="match status" value="3"/>
</dbReference>
<dbReference type="GO" id="GO:0005737">
    <property type="term" value="C:cytoplasm"/>
    <property type="evidence" value="ECO:0007669"/>
    <property type="project" value="UniProtKB-SubCell"/>
</dbReference>
<feature type="repeat" description="ANK" evidence="7">
    <location>
        <begin position="390"/>
        <end position="422"/>
    </location>
</feature>
<dbReference type="SMART" id="SM00248">
    <property type="entry name" value="ANK"/>
    <property type="match status" value="22"/>
</dbReference>
<dbReference type="PANTHER" id="PTHR24123:SF141">
    <property type="entry name" value="ANKYRIN 2, ISOFORM U"/>
    <property type="match status" value="1"/>
</dbReference>
<dbReference type="Pfam" id="PF17809">
    <property type="entry name" value="UPA_2"/>
    <property type="match status" value="1"/>
</dbReference>
<feature type="domain" description="ZU5" evidence="9">
    <location>
        <begin position="1410"/>
        <end position="1553"/>
    </location>
</feature>
<dbReference type="EMBL" id="JALJAT010000001">
    <property type="protein sequence ID" value="KAK4476064.1"/>
    <property type="molecule type" value="Genomic_DNA"/>
</dbReference>
<dbReference type="Pfam" id="PF00791">
    <property type="entry name" value="ZU5"/>
    <property type="match status" value="2"/>
</dbReference>
<keyword evidence="6" id="KW-0472">Membrane</keyword>
<feature type="repeat" description="ANK" evidence="7">
    <location>
        <begin position="324"/>
        <end position="356"/>
    </location>
</feature>
<evidence type="ECO:0000256" key="6">
    <source>
        <dbReference type="ARBA" id="ARBA00023136"/>
    </source>
</evidence>
<feature type="repeat" description="ANK" evidence="7">
    <location>
        <begin position="884"/>
        <end position="916"/>
    </location>
</feature>
<reference evidence="10" key="2">
    <citation type="journal article" date="2023" name="Infect Dis Poverty">
        <title>Chromosome-scale genome of the human blood fluke Schistosoma mekongi and its implications for public health.</title>
        <authorList>
            <person name="Zhou M."/>
            <person name="Xu L."/>
            <person name="Xu D."/>
            <person name="Chen W."/>
            <person name="Khan J."/>
            <person name="Hu Y."/>
            <person name="Huang H."/>
            <person name="Wei H."/>
            <person name="Zhang Y."/>
            <person name="Chusongsang P."/>
            <person name="Tanasarnprasert K."/>
            <person name="Hu X."/>
            <person name="Limpanont Y."/>
            <person name="Lv Z."/>
        </authorList>
    </citation>
    <scope>NUCLEOTIDE SEQUENCE</scope>
    <source>
        <strain evidence="10">LV_2022a</strain>
    </source>
</reference>
<feature type="compositionally biased region" description="Polar residues" evidence="8">
    <location>
        <begin position="144"/>
        <end position="160"/>
    </location>
</feature>
<comment type="caution">
    <text evidence="10">The sequence shown here is derived from an EMBL/GenBank/DDBJ whole genome shotgun (WGS) entry which is preliminary data.</text>
</comment>
<dbReference type="FunFam" id="1.25.40.20:FF:000003">
    <property type="entry name" value="Ankyrin, isoform B"/>
    <property type="match status" value="1"/>
</dbReference>
<keyword evidence="11" id="KW-1185">Reference proteome</keyword>
<dbReference type="Proteomes" id="UP001292079">
    <property type="component" value="Unassembled WGS sequence"/>
</dbReference>
<feature type="repeat" description="ANK" evidence="7">
    <location>
        <begin position="357"/>
        <end position="389"/>
    </location>
</feature>
<feature type="repeat" description="ANK" evidence="7">
    <location>
        <begin position="586"/>
        <end position="618"/>
    </location>
</feature>
<feature type="repeat" description="ANK" evidence="7">
    <location>
        <begin position="685"/>
        <end position="717"/>
    </location>
</feature>
<feature type="repeat" description="ANK" evidence="7">
    <location>
        <begin position="652"/>
        <end position="684"/>
    </location>
</feature>
<dbReference type="InterPro" id="IPR000906">
    <property type="entry name" value="ZU5_dom"/>
</dbReference>
<name>A0AAE2D9C2_SCHME</name>
<dbReference type="InterPro" id="IPR051165">
    <property type="entry name" value="Multifunctional_ANK_Repeat"/>
</dbReference>
<dbReference type="InterPro" id="IPR002110">
    <property type="entry name" value="Ankyrin_rpt"/>
</dbReference>
<comment type="subcellular location">
    <subcellularLocation>
        <location evidence="2">Cytoplasm</location>
    </subcellularLocation>
    <subcellularLocation>
        <location evidence="1">Membrane</location>
    </subcellularLocation>
</comment>
<feature type="region of interest" description="Disordered" evidence="8">
    <location>
        <begin position="1"/>
        <end position="45"/>
    </location>
</feature>
<feature type="repeat" description="ANK" evidence="7">
    <location>
        <begin position="553"/>
        <end position="585"/>
    </location>
</feature>
<evidence type="ECO:0000256" key="3">
    <source>
        <dbReference type="ARBA" id="ARBA00022490"/>
    </source>
</evidence>
<feature type="region of interest" description="Disordered" evidence="8">
    <location>
        <begin position="139"/>
        <end position="160"/>
    </location>
</feature>
<sequence length="2320" mass="259121">MLRCVKQKSSKDKTPPTSISTGRGYSTLPHIFDQSDKEENMPRRTLPFSSNRLTKWIVEMKSATITGGCTISENMTKTKLMPFTFLRTLSLGSLFSHSRKRQKQDSTTTYSPVLLSPDVELHTLSDASQVNFHKRQDKIDVTPSEESLTPTGDETYQLQSTQLSKRELYLEKLTRDAYNYSRDETPTGERSQIVAGEKYSKKHPNYQHDSGRSSTTESEVSVALKEARKKTDKSGLPTTLEKNPTILHKRASVTTDIPNQQINKAIVSNEPLCDDGKIEYQNGNVKQKQPDVIQRFLRAARAGNLDKLLESLNEVTDINVSNNNGLNALHLACKEGRTEVVRKLLSRGASVHLTTKKGNSALHIASLGGHLEIVKLLIGHGADINARSQNGFTPLYMSAQENHAEIVQLLLDKSANQALSTKDGFTPLTVALQQGHDRVVNLLLERDSRGKSRLPALHIAAKKDDVHTANLLLNNSEINVDHKSASGFTALHIAAHYGNFNITKLLIEKGANIDSQAKQNYITPLHVAAKWGKNKIVGELILAGAKVNPRTRDGLTPLHCASRAGQTDTVEYLLKRGADQFLKTKNDLTPLHMAAQCFHESVTHLLLKNGLNPNDVTMDYLTPLHVAAHYGNVNVARILLDSRCNVNARALNGFTALHIACKKSRVKMACLLIKYGALMEAATETGLTPLHVASFVGCTDIVSLLLQHGTNVNQTTLRGETALHLAARNRQLETIKTLLKYRTNLNCCTRDNQTPLHIAVRTKYLPVVELLLNAGCNPNSMTKDTYTAIHIAIKEDSDDILKTLIEHGANPEVRTKKGFTPLHLAAKHGSYKACRLLINQTKSNPNTVGRNGFTPVHVATYYNNVEVLNKLIDLGGDVNQPVRNGFTPLHFAAKRNQPDSIRLLASKGAIIDKGSRNGYTPLHLASQDGRLEIVKLLVEEYKAQVDTPAKDGLTPLHLAVQEDKVNVAEYLLNAGASVDKKTLKAGFTPLHSSAYRGQLASVGLLLSCLPECELPRVINTLTHMGSTSLHLAAQQGHLQVALKLVQMGADPNICNAQGLTAAQLAQRQHYLNLFETLQKITNGVSSEFSPTSDRTDGNTDLISSLIPLEKAEHLTDYMILDTENESNLIFYFLKNESGPLIKRYMILSGGNDVTPILSTPIVDNKYTLVRPKSLHIPGYHLTDPRNANTYSGLHGSIPEQHIISMLSGKNDQVLTSQQLVRLPTNKSSPVDLLEWDFGVDYEHSMKNLVKSGFLISFIVDARGGLVEARRRSELRFFVPPNAPTEPLRVICRLLRPETIDNPPVFDDGDCLACRIIEMNPKQMSFSLPILIEVPHIASIRGREREIIVIRSETGNSWKEHTLVATEQAVNDSMSDAFDSCDLNASVFNKHVHRILTYDFPQYFALVSRFRQERVFIGSDGGLISSSVVPQVQAVFPPGSLQKRIKVGLQAQPISNEIISRVAGDRVSVSPVVSISPRRRKFHKPITLTIPLPRQSAKTDTIGSSSKVRLLCSLSSGNNPVVWEDITNSTPMTHHKGCISFTTTVSARLWLVDCLAGNSVTDLATSIYNESIEPPIFGRFIIYARHSIDVDIKEKLKTPVALTRNTQDMKRSFILPRHCASEYAYIRCVFLTEDNVDKDLECLEHYTQVAISPLVETQQNKPIWIEVFGNLVPVLRSGEQLNFTVRPFYENRVTFPVRLRDVLDHEPDAKTITGRIAFMRDPRNTETNIDVANAQLYSPITLLEFKLPNPDQTVMTSTRDIRLNDYRSMTNYCDAFHVRMTEKYYVTTIDNIVVKTDILSKRSSPPLGTEEIISDVTLNEVSTYPQREPINSSDMKLQKTEEFREDYTDPILSWSENAFFSSDESVSIISAYGATDSIQKQEGNTVKYPQLTDSAKIIDDLAEQMTFDRKAQITPVLKDIQLVKAMPTVTLVQTIPANDKVKHRMSGSMDKLNAEFIMTNIFSAGEVLGASSFQDEGTFVGTCQEAVTENTKRQTEPFQICGTAEPKVLQMECDIEMSTDEYQQKDSFRTKGAQSIPRESHEIEHVEETLPNGTIVTKSTESAETILSVTPDEWEQGVQHEIDSGSLMVEKPDVKQVDETFPDGTIITRLIKTKKVFNRVFERSVSEEQSLLSDLNEELFVETKGPLTKDQYVYQEKTVQRELNAYKDIVLDKPGLSVKQYFASNLTNTEKPTNAIYSGEIRKHKNKQNETIGMSTQTTKMNNEIRDKEKIDQEKLLSKNSTNEIREKIYQGSNHAKVKDEEHEINEVKMNNIKREIEWKIAATNTSFEEIEEIDGGAIANGTYYEKRKSQNKNKKDRKNK</sequence>
<feature type="repeat" description="ANK" evidence="7">
    <location>
        <begin position="751"/>
        <end position="783"/>
    </location>
</feature>
<feature type="compositionally biased region" description="Polar residues" evidence="8">
    <location>
        <begin position="15"/>
        <end position="24"/>
    </location>
</feature>
<dbReference type="SMART" id="SM00218">
    <property type="entry name" value="ZU5"/>
    <property type="match status" value="1"/>
</dbReference>
<feature type="region of interest" description="Disordered" evidence="8">
    <location>
        <begin position="2300"/>
        <end position="2320"/>
    </location>
</feature>
<feature type="domain" description="ZU5" evidence="9">
    <location>
        <begin position="1253"/>
        <end position="1408"/>
    </location>
</feature>
<dbReference type="Gene3D" id="2.60.40.2660">
    <property type="match status" value="1"/>
</dbReference>
<feature type="repeat" description="ANK" evidence="7">
    <location>
        <begin position="1024"/>
        <end position="1056"/>
    </location>
</feature>
<accession>A0AAE2D9C2</accession>
<dbReference type="PROSITE" id="PS50297">
    <property type="entry name" value="ANK_REP_REGION"/>
    <property type="match status" value="20"/>
</dbReference>
<feature type="repeat" description="ANK" evidence="7">
    <location>
        <begin position="851"/>
        <end position="883"/>
    </location>
</feature>
<dbReference type="PANTHER" id="PTHR24123">
    <property type="entry name" value="ANKYRIN REPEAT-CONTAINING"/>
    <property type="match status" value="1"/>
</dbReference>
<feature type="repeat" description="ANK" evidence="7">
    <location>
        <begin position="423"/>
        <end position="448"/>
    </location>
</feature>
<dbReference type="Pfam" id="PF12796">
    <property type="entry name" value="Ank_2"/>
    <property type="match status" value="7"/>
</dbReference>
<evidence type="ECO:0000256" key="5">
    <source>
        <dbReference type="ARBA" id="ARBA00023043"/>
    </source>
</evidence>
<evidence type="ECO:0000256" key="2">
    <source>
        <dbReference type="ARBA" id="ARBA00004496"/>
    </source>
</evidence>
<proteinExistence type="predicted"/>
<dbReference type="FunFam" id="2.60.220.30:FF:000009">
    <property type="entry name" value="Ankyrin 2, isoform G"/>
    <property type="match status" value="1"/>
</dbReference>
<feature type="repeat" description="ANK" evidence="7">
    <location>
        <begin position="486"/>
        <end position="518"/>
    </location>
</feature>
<feature type="compositionally biased region" description="Basic and acidic residues" evidence="8">
    <location>
        <begin position="33"/>
        <end position="42"/>
    </location>
</feature>
<gene>
    <name evidence="10" type="ORF">MN116_001291</name>
</gene>
<dbReference type="InterPro" id="IPR040745">
    <property type="entry name" value="Ankyrin_UPA"/>
</dbReference>
<feature type="repeat" description="ANK" evidence="7">
    <location>
        <begin position="619"/>
        <end position="651"/>
    </location>
</feature>
<evidence type="ECO:0000256" key="1">
    <source>
        <dbReference type="ARBA" id="ARBA00004370"/>
    </source>
</evidence>
<organism evidence="10 11">
    <name type="scientific">Schistosoma mekongi</name>
    <name type="common">Parasitic worm</name>
    <dbReference type="NCBI Taxonomy" id="38744"/>
    <lineage>
        <taxon>Eukaryota</taxon>
        <taxon>Metazoa</taxon>
        <taxon>Spiralia</taxon>
        <taxon>Lophotrochozoa</taxon>
        <taxon>Platyhelminthes</taxon>
        <taxon>Trematoda</taxon>
        <taxon>Digenea</taxon>
        <taxon>Strigeidida</taxon>
        <taxon>Schistosomatoidea</taxon>
        <taxon>Schistosomatidae</taxon>
        <taxon>Schistosoma</taxon>
    </lineage>
</organism>
<feature type="repeat" description="ANK" evidence="7">
    <location>
        <begin position="817"/>
        <end position="839"/>
    </location>
</feature>
<dbReference type="PROSITE" id="PS50088">
    <property type="entry name" value="ANK_REPEAT"/>
    <property type="match status" value="20"/>
</dbReference>
<evidence type="ECO:0000256" key="8">
    <source>
        <dbReference type="SAM" id="MobiDB-lite"/>
    </source>
</evidence>
<keyword evidence="4" id="KW-0677">Repeat</keyword>
<dbReference type="PRINTS" id="PR01415">
    <property type="entry name" value="ANKYRIN"/>
</dbReference>
<evidence type="ECO:0000313" key="10">
    <source>
        <dbReference type="EMBL" id="KAK4476064.1"/>
    </source>
</evidence>
<dbReference type="Gene3D" id="1.25.40.20">
    <property type="entry name" value="Ankyrin repeat-containing domain"/>
    <property type="match status" value="4"/>
</dbReference>
<dbReference type="PROSITE" id="PS51145">
    <property type="entry name" value="ZU5"/>
    <property type="match status" value="2"/>
</dbReference>
<reference evidence="10" key="1">
    <citation type="submission" date="2022-04" db="EMBL/GenBank/DDBJ databases">
        <authorList>
            <person name="Xu L."/>
            <person name="Lv Z."/>
        </authorList>
    </citation>
    <scope>NUCLEOTIDE SEQUENCE</scope>
    <source>
        <strain evidence="10">LV_2022a</strain>
    </source>
</reference>
<evidence type="ECO:0000256" key="7">
    <source>
        <dbReference type="PROSITE-ProRule" id="PRU00023"/>
    </source>
</evidence>
<feature type="repeat" description="ANK" evidence="7">
    <location>
        <begin position="784"/>
        <end position="816"/>
    </location>
</feature>
<keyword evidence="5 7" id="KW-0040">ANK repeat</keyword>
<keyword evidence="3" id="KW-0963">Cytoplasm</keyword>
<dbReference type="InterPro" id="IPR036770">
    <property type="entry name" value="Ankyrin_rpt-contain_sf"/>
</dbReference>
<dbReference type="GO" id="GO:0016020">
    <property type="term" value="C:membrane"/>
    <property type="evidence" value="ECO:0007669"/>
    <property type="project" value="UniProtKB-SubCell"/>
</dbReference>
<feature type="repeat" description="ANK" evidence="7">
    <location>
        <begin position="718"/>
        <end position="750"/>
    </location>
</feature>
<evidence type="ECO:0000259" key="9">
    <source>
        <dbReference type="PROSITE" id="PS51145"/>
    </source>
</evidence>
<feature type="repeat" description="ANK" evidence="7">
    <location>
        <begin position="951"/>
        <end position="983"/>
    </location>
</feature>
<evidence type="ECO:0000256" key="4">
    <source>
        <dbReference type="ARBA" id="ARBA00022737"/>
    </source>
</evidence>
<evidence type="ECO:0000313" key="11">
    <source>
        <dbReference type="Proteomes" id="UP001292079"/>
    </source>
</evidence>
<feature type="repeat" description="ANK" evidence="7">
    <location>
        <begin position="917"/>
        <end position="939"/>
    </location>
</feature>
<feature type="region of interest" description="Disordered" evidence="8">
    <location>
        <begin position="180"/>
        <end position="240"/>
    </location>
</feature>
<feature type="compositionally biased region" description="Basic residues" evidence="8">
    <location>
        <begin position="2309"/>
        <end position="2320"/>
    </location>
</feature>